<gene>
    <name evidence="2" type="ORF">CSUI_011101</name>
</gene>
<evidence type="ECO:0000313" key="2">
    <source>
        <dbReference type="EMBL" id="PHJ15088.1"/>
    </source>
</evidence>
<evidence type="ECO:0000313" key="3">
    <source>
        <dbReference type="Proteomes" id="UP000221165"/>
    </source>
</evidence>
<evidence type="ECO:0000259" key="1">
    <source>
        <dbReference type="PROSITE" id="PS51746"/>
    </source>
</evidence>
<feature type="non-terminal residue" evidence="2">
    <location>
        <position position="1"/>
    </location>
</feature>
<feature type="domain" description="PPM-type phosphatase" evidence="1">
    <location>
        <begin position="1"/>
        <end position="87"/>
    </location>
</feature>
<dbReference type="Pfam" id="PF00481">
    <property type="entry name" value="PP2C"/>
    <property type="match status" value="1"/>
</dbReference>
<dbReference type="Gene3D" id="3.60.40.10">
    <property type="entry name" value="PPM-type phosphatase domain"/>
    <property type="match status" value="1"/>
</dbReference>
<sequence length="95" mass="10521">SRGFGDKELKEEGLVVCTPDIVALHLTEDIRFMLIACDGVWDVLSDQEVVEIVARHVDDPQEAASRVIKTAFERGSQDNLTAIAVMFDHEPPLSN</sequence>
<reference evidence="2 3" key="1">
    <citation type="journal article" date="2017" name="Int. J. Parasitol.">
        <title>The genome of the protozoan parasite Cystoisospora suis and a reverse vaccinology approach to identify vaccine candidates.</title>
        <authorList>
            <person name="Palmieri N."/>
            <person name="Shrestha A."/>
            <person name="Ruttkowski B."/>
            <person name="Beck T."/>
            <person name="Vogl C."/>
            <person name="Tomley F."/>
            <person name="Blake D.P."/>
            <person name="Joachim A."/>
        </authorList>
    </citation>
    <scope>NUCLEOTIDE SEQUENCE [LARGE SCALE GENOMIC DNA]</scope>
    <source>
        <strain evidence="2 3">Wien I</strain>
    </source>
</reference>
<dbReference type="InterPro" id="IPR036457">
    <property type="entry name" value="PPM-type-like_dom_sf"/>
</dbReference>
<dbReference type="GO" id="GO:0004722">
    <property type="term" value="F:protein serine/threonine phosphatase activity"/>
    <property type="evidence" value="ECO:0007669"/>
    <property type="project" value="InterPro"/>
</dbReference>
<proteinExistence type="predicted"/>
<protein>
    <submittedName>
        <fullName evidence="2">Protein phosphatase 2c domain-containing protein</fullName>
    </submittedName>
</protein>
<dbReference type="GeneID" id="94434413"/>
<dbReference type="SUPFAM" id="SSF81606">
    <property type="entry name" value="PP2C-like"/>
    <property type="match status" value="1"/>
</dbReference>
<keyword evidence="3" id="KW-1185">Reference proteome</keyword>
<dbReference type="Proteomes" id="UP000221165">
    <property type="component" value="Unassembled WGS sequence"/>
</dbReference>
<dbReference type="AlphaFoldDB" id="A0A2C6KEM0"/>
<accession>A0A2C6KEM0</accession>
<dbReference type="PANTHER" id="PTHR47992">
    <property type="entry name" value="PROTEIN PHOSPHATASE"/>
    <property type="match status" value="1"/>
</dbReference>
<dbReference type="EMBL" id="MIGC01009672">
    <property type="protein sequence ID" value="PHJ15088.1"/>
    <property type="molecule type" value="Genomic_DNA"/>
</dbReference>
<dbReference type="InterPro" id="IPR015655">
    <property type="entry name" value="PP2C"/>
</dbReference>
<dbReference type="VEuPathDB" id="ToxoDB:CSUI_011101"/>
<dbReference type="RefSeq" id="XP_067916822.1">
    <property type="nucleotide sequence ID" value="XM_068071202.1"/>
</dbReference>
<dbReference type="CDD" id="cd00143">
    <property type="entry name" value="PP2Cc"/>
    <property type="match status" value="1"/>
</dbReference>
<dbReference type="OrthoDB" id="10264738at2759"/>
<comment type="caution">
    <text evidence="2">The sequence shown here is derived from an EMBL/GenBank/DDBJ whole genome shotgun (WGS) entry which is preliminary data.</text>
</comment>
<name>A0A2C6KEM0_9APIC</name>
<dbReference type="PROSITE" id="PS51746">
    <property type="entry name" value="PPM_2"/>
    <property type="match status" value="1"/>
</dbReference>
<dbReference type="InterPro" id="IPR001932">
    <property type="entry name" value="PPM-type_phosphatase-like_dom"/>
</dbReference>
<organism evidence="2 3">
    <name type="scientific">Cystoisospora suis</name>
    <dbReference type="NCBI Taxonomy" id="483139"/>
    <lineage>
        <taxon>Eukaryota</taxon>
        <taxon>Sar</taxon>
        <taxon>Alveolata</taxon>
        <taxon>Apicomplexa</taxon>
        <taxon>Conoidasida</taxon>
        <taxon>Coccidia</taxon>
        <taxon>Eucoccidiorida</taxon>
        <taxon>Eimeriorina</taxon>
        <taxon>Sarcocystidae</taxon>
        <taxon>Cystoisospora</taxon>
    </lineage>
</organism>